<name>A0ABU8TAS3_9PSEU</name>
<evidence type="ECO:0000313" key="3">
    <source>
        <dbReference type="Proteomes" id="UP001364211"/>
    </source>
</evidence>
<dbReference type="RefSeq" id="WP_340292164.1">
    <property type="nucleotide sequence ID" value="NZ_JBBJUP010000014.1"/>
</dbReference>
<dbReference type="EMBL" id="JBBJUP010000014">
    <property type="protein sequence ID" value="MEJ8280713.1"/>
    <property type="molecule type" value="Genomic_DNA"/>
</dbReference>
<sequence length="221" mass="21268">MTSTTHTVRGGPPLLVPAAAFTLLTAGAALTGAAGPRPDSAPTAVLADALARPGAIALGAALLLGSGIPLVVYAATALRRIEGAGLAVPGPVMGFAGAVLAAGSLSVSALAGWAGAAVAPLGDPVLARLLATLWFGAGGPGFVAPLGLLLLGLSVPVLLGGLAPRWVGWAGVVVGGCALLSVFALATPVLYPLLPVGRFGGLLVLLALAATLRPAPRGVPS</sequence>
<gene>
    <name evidence="2" type="ORF">WJX68_17355</name>
</gene>
<feature type="transmembrane region" description="Helical" evidence="1">
    <location>
        <begin position="166"/>
        <end position="186"/>
    </location>
</feature>
<organism evidence="2 3">
    <name type="scientific">Pseudonocardia spirodelae</name>
    <dbReference type="NCBI Taxonomy" id="3133431"/>
    <lineage>
        <taxon>Bacteria</taxon>
        <taxon>Bacillati</taxon>
        <taxon>Actinomycetota</taxon>
        <taxon>Actinomycetes</taxon>
        <taxon>Pseudonocardiales</taxon>
        <taxon>Pseudonocardiaceae</taxon>
        <taxon>Pseudonocardia</taxon>
    </lineage>
</organism>
<feature type="transmembrane region" description="Helical" evidence="1">
    <location>
        <begin position="90"/>
        <end position="113"/>
    </location>
</feature>
<keyword evidence="1" id="KW-1133">Transmembrane helix</keyword>
<evidence type="ECO:0000256" key="1">
    <source>
        <dbReference type="SAM" id="Phobius"/>
    </source>
</evidence>
<accession>A0ABU8TAS3</accession>
<keyword evidence="3" id="KW-1185">Reference proteome</keyword>
<proteinExistence type="predicted"/>
<protein>
    <submittedName>
        <fullName evidence="2">DUF4386 domain-containing protein</fullName>
    </submittedName>
</protein>
<keyword evidence="1" id="KW-0472">Membrane</keyword>
<reference evidence="2 3" key="1">
    <citation type="submission" date="2024-03" db="EMBL/GenBank/DDBJ databases">
        <title>Draft genome sequence of Pseudonocardia sp. DW16-2.</title>
        <authorList>
            <person name="Duangmal K."/>
        </authorList>
    </citation>
    <scope>NUCLEOTIDE SEQUENCE [LARGE SCALE GENOMIC DNA]</scope>
    <source>
        <strain evidence="2 3">DW16-2</strain>
    </source>
</reference>
<evidence type="ECO:0000313" key="2">
    <source>
        <dbReference type="EMBL" id="MEJ8280713.1"/>
    </source>
</evidence>
<feature type="transmembrane region" description="Helical" evidence="1">
    <location>
        <begin position="133"/>
        <end position="159"/>
    </location>
</feature>
<keyword evidence="1" id="KW-0812">Transmembrane</keyword>
<comment type="caution">
    <text evidence="2">The sequence shown here is derived from an EMBL/GenBank/DDBJ whole genome shotgun (WGS) entry which is preliminary data.</text>
</comment>
<feature type="transmembrane region" description="Helical" evidence="1">
    <location>
        <begin position="192"/>
        <end position="212"/>
    </location>
</feature>
<feature type="transmembrane region" description="Helical" evidence="1">
    <location>
        <begin position="57"/>
        <end position="78"/>
    </location>
</feature>
<dbReference type="Proteomes" id="UP001364211">
    <property type="component" value="Unassembled WGS sequence"/>
</dbReference>